<name>A0A1H3MTI1_9FIRM</name>
<keyword evidence="5" id="KW-1185">Reference proteome</keyword>
<feature type="transmembrane region" description="Helical" evidence="2">
    <location>
        <begin position="228"/>
        <end position="261"/>
    </location>
</feature>
<dbReference type="InterPro" id="IPR029501">
    <property type="entry name" value="EndoU_bac"/>
</dbReference>
<feature type="domain" description="Bacterial EndoU nuclease" evidence="3">
    <location>
        <begin position="418"/>
        <end position="565"/>
    </location>
</feature>
<keyword evidence="2" id="KW-1133">Transmembrane helix</keyword>
<sequence>MKVDLKINYLELENIAENVGKYKKAIEDINDAIENLDKVIQKQKSKSTKKLESKISNKKTKRSDLIDELDDIQKIIKDYCEDMRNLVNCKSEGTITRVDQFDIQFNIWQIAGDLTTFIGQMTKAPVEPPTPISVGPSNENNQRKMKANYNKLLSFHRSHIVPTYRLVDDYIDRLHKIYDKNIAPYENLDDDYESKMASIYHRGKSWTQIAEDWLFDHKGEIVTFCKSFAIAFLTTCTLMVIAAAISVSAPVVFTVFGILVAAGQCTISCMPKSAFEAKWLKGIKDSSDSYVDGLNEKWKAFSDRGIYGVLECIGQDIGDASQTGKGLASITGSITGSIAGGFTGDKLSLKVKKAKAARAEAKSLKISETKESELKDVEGEKPKVSKVEEKPIGPQAKFEKVKFKEGRYEHHMSHVEGIKRKSGVSGGHNWKKFDDYIEKSEYSFDYHKVIKHPDIDGVYDIEYTLKRPKKDYTGKTIPGEYKTIPEKEGIIFKKTVYDPNVISDNEMIKLSKDAMKEAVKSGRVRVLDRQNKIKYKGQVSYKGKILKFEGFKKIDTGEIENAYPVLEWSTK</sequence>
<evidence type="ECO:0000256" key="1">
    <source>
        <dbReference type="SAM" id="Coils"/>
    </source>
</evidence>
<dbReference type="OrthoDB" id="2986766at2"/>
<gene>
    <name evidence="4" type="ORF">SAMN02910414_02402</name>
</gene>
<feature type="coiled-coil region" evidence="1">
    <location>
        <begin position="12"/>
        <end position="46"/>
    </location>
</feature>
<dbReference type="Pfam" id="PF14436">
    <property type="entry name" value="EndoU_bacteria"/>
    <property type="match status" value="1"/>
</dbReference>
<evidence type="ECO:0000256" key="2">
    <source>
        <dbReference type="SAM" id="Phobius"/>
    </source>
</evidence>
<dbReference type="STRING" id="1122142.SAMN02910414_02402"/>
<proteinExistence type="predicted"/>
<keyword evidence="1" id="KW-0175">Coiled coil</keyword>
<dbReference type="CDD" id="cd20686">
    <property type="entry name" value="CdiA-CT_Ec-like"/>
    <property type="match status" value="1"/>
</dbReference>
<dbReference type="EMBL" id="FNPG01000039">
    <property type="protein sequence ID" value="SDY79873.1"/>
    <property type="molecule type" value="Genomic_DNA"/>
</dbReference>
<accession>A0A1H3MTI1</accession>
<dbReference type="Proteomes" id="UP000183918">
    <property type="component" value="Unassembled WGS sequence"/>
</dbReference>
<reference evidence="4 5" key="1">
    <citation type="submission" date="2016-10" db="EMBL/GenBank/DDBJ databases">
        <authorList>
            <person name="de Groot N.N."/>
        </authorList>
    </citation>
    <scope>NUCLEOTIDE SEQUENCE [LARGE SCALE GENOMIC DNA]</scope>
    <source>
        <strain evidence="4 5">DSM 14045</strain>
    </source>
</reference>
<dbReference type="RefSeq" id="WP_074719199.1">
    <property type="nucleotide sequence ID" value="NZ_FNPG01000039.1"/>
</dbReference>
<evidence type="ECO:0000313" key="4">
    <source>
        <dbReference type="EMBL" id="SDY79873.1"/>
    </source>
</evidence>
<keyword evidence="2" id="KW-0812">Transmembrane</keyword>
<protein>
    <submittedName>
        <fullName evidence="4">EndoU nuclease</fullName>
    </submittedName>
</protein>
<evidence type="ECO:0000313" key="5">
    <source>
        <dbReference type="Proteomes" id="UP000183918"/>
    </source>
</evidence>
<dbReference type="AlphaFoldDB" id="A0A1H3MTI1"/>
<evidence type="ECO:0000259" key="3">
    <source>
        <dbReference type="Pfam" id="PF14436"/>
    </source>
</evidence>
<keyword evidence="2" id="KW-0472">Membrane</keyword>
<organism evidence="4 5">
    <name type="scientific">Lachnobacterium bovis DSM 14045</name>
    <dbReference type="NCBI Taxonomy" id="1122142"/>
    <lineage>
        <taxon>Bacteria</taxon>
        <taxon>Bacillati</taxon>
        <taxon>Bacillota</taxon>
        <taxon>Clostridia</taxon>
        <taxon>Lachnospirales</taxon>
        <taxon>Lachnospiraceae</taxon>
        <taxon>Lachnobacterium</taxon>
    </lineage>
</organism>